<name>A0A9P3GEY7_9APHY</name>
<evidence type="ECO:0000313" key="2">
    <source>
        <dbReference type="Proteomes" id="UP000703269"/>
    </source>
</evidence>
<comment type="caution">
    <text evidence="1">The sequence shown here is derived from an EMBL/GenBank/DDBJ whole genome shotgun (WGS) entry which is preliminary data.</text>
</comment>
<organism evidence="1 2">
    <name type="scientific">Phanerochaete sordida</name>
    <dbReference type="NCBI Taxonomy" id="48140"/>
    <lineage>
        <taxon>Eukaryota</taxon>
        <taxon>Fungi</taxon>
        <taxon>Dikarya</taxon>
        <taxon>Basidiomycota</taxon>
        <taxon>Agaricomycotina</taxon>
        <taxon>Agaricomycetes</taxon>
        <taxon>Polyporales</taxon>
        <taxon>Phanerochaetaceae</taxon>
        <taxon>Phanerochaete</taxon>
    </lineage>
</organism>
<keyword evidence="2" id="KW-1185">Reference proteome</keyword>
<dbReference type="Proteomes" id="UP000703269">
    <property type="component" value="Unassembled WGS sequence"/>
</dbReference>
<protein>
    <submittedName>
        <fullName evidence="1">Uncharacterized protein</fullName>
    </submittedName>
</protein>
<proteinExistence type="predicted"/>
<accession>A0A9P3GEY7</accession>
<gene>
    <name evidence="1" type="ORF">PsYK624_109930</name>
</gene>
<sequence>MLLVQPQRPSGEHVVIWDSSQARRASVPPLRPFDRATCDALRDCAVKRANWRGTASVAGRLQPSTPVQFLPALG</sequence>
<reference evidence="1 2" key="1">
    <citation type="submission" date="2021-08" db="EMBL/GenBank/DDBJ databases">
        <title>Draft Genome Sequence of Phanerochaete sordida strain YK-624.</title>
        <authorList>
            <person name="Mori T."/>
            <person name="Dohra H."/>
            <person name="Suzuki T."/>
            <person name="Kawagishi H."/>
            <person name="Hirai H."/>
        </authorList>
    </citation>
    <scope>NUCLEOTIDE SEQUENCE [LARGE SCALE GENOMIC DNA]</scope>
    <source>
        <strain evidence="1 2">YK-624</strain>
    </source>
</reference>
<evidence type="ECO:0000313" key="1">
    <source>
        <dbReference type="EMBL" id="GJE94818.1"/>
    </source>
</evidence>
<dbReference type="EMBL" id="BPQB01000043">
    <property type="protein sequence ID" value="GJE94818.1"/>
    <property type="molecule type" value="Genomic_DNA"/>
</dbReference>
<dbReference type="AlphaFoldDB" id="A0A9P3GEY7"/>